<gene>
    <name evidence="9" type="ORF">UFOPK3444_01337</name>
</gene>
<name>A0A6J7EKY6_9ZZZZ</name>
<dbReference type="EMBL" id="CAFBLU010000028">
    <property type="protein sequence ID" value="CAB4880283.1"/>
    <property type="molecule type" value="Genomic_DNA"/>
</dbReference>
<dbReference type="AlphaFoldDB" id="A0A6J7EKY6"/>
<dbReference type="GO" id="GO:0005886">
    <property type="term" value="C:plasma membrane"/>
    <property type="evidence" value="ECO:0007669"/>
    <property type="project" value="UniProtKB-SubCell"/>
</dbReference>
<evidence type="ECO:0000256" key="6">
    <source>
        <dbReference type="ARBA" id="ARBA00023136"/>
    </source>
</evidence>
<reference evidence="9" key="1">
    <citation type="submission" date="2020-05" db="EMBL/GenBank/DDBJ databases">
        <authorList>
            <person name="Chiriac C."/>
            <person name="Salcher M."/>
            <person name="Ghai R."/>
            <person name="Kavagutti S V."/>
        </authorList>
    </citation>
    <scope>NUCLEOTIDE SEQUENCE</scope>
</reference>
<dbReference type="Pfam" id="PF04093">
    <property type="entry name" value="MreD"/>
    <property type="match status" value="1"/>
</dbReference>
<evidence type="ECO:0000256" key="1">
    <source>
        <dbReference type="ARBA" id="ARBA00004651"/>
    </source>
</evidence>
<feature type="transmembrane region" description="Helical" evidence="8">
    <location>
        <begin position="44"/>
        <end position="68"/>
    </location>
</feature>
<feature type="transmembrane region" description="Helical" evidence="8">
    <location>
        <begin position="141"/>
        <end position="163"/>
    </location>
</feature>
<accession>A0A6J7EKY6</accession>
<evidence type="ECO:0000256" key="3">
    <source>
        <dbReference type="ARBA" id="ARBA00022692"/>
    </source>
</evidence>
<protein>
    <submittedName>
        <fullName evidence="9">Unannotated protein</fullName>
    </submittedName>
</protein>
<evidence type="ECO:0000256" key="5">
    <source>
        <dbReference type="ARBA" id="ARBA00022989"/>
    </source>
</evidence>
<sequence>MATVSSGNRIEVPRGRLVLAGAVGLILQVSLVSQVSPFSGSADIVALVVMSVGLLFGSLPGAVFGFSVGVILDLLLIQTLGQYALMYLAVGYGAGRLMELRAPSGRLVLLPLGAAATATVTLGFGLLQVLLGGGANLNVVVLRQTALAVLWGALLAVPVDAMVRKIVVVRRKARPDTSRSGRSHAYATGGLSPLTPGRKK</sequence>
<keyword evidence="4" id="KW-0133">Cell shape</keyword>
<organism evidence="9">
    <name type="scientific">freshwater metagenome</name>
    <dbReference type="NCBI Taxonomy" id="449393"/>
    <lineage>
        <taxon>unclassified sequences</taxon>
        <taxon>metagenomes</taxon>
        <taxon>ecological metagenomes</taxon>
    </lineage>
</organism>
<evidence type="ECO:0000313" key="9">
    <source>
        <dbReference type="EMBL" id="CAB4880283.1"/>
    </source>
</evidence>
<dbReference type="InterPro" id="IPR007227">
    <property type="entry name" value="Cell_shape_determining_MreD"/>
</dbReference>
<evidence type="ECO:0000256" key="8">
    <source>
        <dbReference type="SAM" id="Phobius"/>
    </source>
</evidence>
<evidence type="ECO:0000256" key="7">
    <source>
        <dbReference type="SAM" id="MobiDB-lite"/>
    </source>
</evidence>
<feature type="transmembrane region" description="Helical" evidence="8">
    <location>
        <begin position="107"/>
        <end position="129"/>
    </location>
</feature>
<comment type="subcellular location">
    <subcellularLocation>
        <location evidence="1">Cell membrane</location>
        <topology evidence="1">Multi-pass membrane protein</topology>
    </subcellularLocation>
</comment>
<keyword evidence="2" id="KW-1003">Cell membrane</keyword>
<feature type="transmembrane region" description="Helical" evidence="8">
    <location>
        <begin position="15"/>
        <end position="32"/>
    </location>
</feature>
<dbReference type="NCBIfam" id="TIGR03426">
    <property type="entry name" value="shape_MreD"/>
    <property type="match status" value="1"/>
</dbReference>
<keyword evidence="3 8" id="KW-0812">Transmembrane</keyword>
<keyword evidence="5 8" id="KW-1133">Transmembrane helix</keyword>
<evidence type="ECO:0000256" key="2">
    <source>
        <dbReference type="ARBA" id="ARBA00022475"/>
    </source>
</evidence>
<dbReference type="GO" id="GO:0008360">
    <property type="term" value="P:regulation of cell shape"/>
    <property type="evidence" value="ECO:0007669"/>
    <property type="project" value="UniProtKB-KW"/>
</dbReference>
<keyword evidence="6 8" id="KW-0472">Membrane</keyword>
<feature type="region of interest" description="Disordered" evidence="7">
    <location>
        <begin position="177"/>
        <end position="200"/>
    </location>
</feature>
<feature type="transmembrane region" description="Helical" evidence="8">
    <location>
        <begin position="74"/>
        <end position="95"/>
    </location>
</feature>
<proteinExistence type="predicted"/>
<evidence type="ECO:0000256" key="4">
    <source>
        <dbReference type="ARBA" id="ARBA00022960"/>
    </source>
</evidence>